<gene>
    <name evidence="2" type="ORF">HJG54_11660</name>
</gene>
<dbReference type="EMBL" id="CP053586">
    <property type="protein sequence ID" value="WNZ21388.1"/>
    <property type="molecule type" value="Genomic_DNA"/>
</dbReference>
<accession>A0AA96WAE1</accession>
<evidence type="ECO:0000256" key="1">
    <source>
        <dbReference type="SAM" id="MobiDB-lite"/>
    </source>
</evidence>
<dbReference type="RefSeq" id="WP_316435114.1">
    <property type="nucleotide sequence ID" value="NZ_CP053586.1"/>
</dbReference>
<evidence type="ECO:0008006" key="3">
    <source>
        <dbReference type="Google" id="ProtNLM"/>
    </source>
</evidence>
<proteinExistence type="predicted"/>
<sequence>MSDSELSEYFSAAPSGTSTSGRSVQADCSGSGRLEADCLQADCLQADCSKDLERPDRPSRNAFVFGFTPQAELWNGRLAMLAISTFLMLRVMEINL</sequence>
<organism evidence="2">
    <name type="scientific">Leptolyngbya sp. NK1-12</name>
    <dbReference type="NCBI Taxonomy" id="2547451"/>
    <lineage>
        <taxon>Bacteria</taxon>
        <taxon>Bacillati</taxon>
        <taxon>Cyanobacteriota</taxon>
        <taxon>Cyanophyceae</taxon>
        <taxon>Leptolyngbyales</taxon>
        <taxon>Leptolyngbyaceae</taxon>
        <taxon>Leptolyngbya group</taxon>
        <taxon>Leptolyngbya</taxon>
    </lineage>
</organism>
<reference evidence="2" key="1">
    <citation type="submission" date="2020-05" db="EMBL/GenBank/DDBJ databases">
        <authorList>
            <person name="Zhu T."/>
            <person name="Keshari N."/>
            <person name="Lu X."/>
        </authorList>
    </citation>
    <scope>NUCLEOTIDE SEQUENCE</scope>
    <source>
        <strain evidence="2">NK1-12</strain>
    </source>
</reference>
<dbReference type="SUPFAM" id="SSF103511">
    <property type="entry name" value="Chlorophyll a-b binding protein"/>
    <property type="match status" value="1"/>
</dbReference>
<dbReference type="AlphaFoldDB" id="A0AA96WAE1"/>
<feature type="compositionally biased region" description="Polar residues" evidence="1">
    <location>
        <begin position="14"/>
        <end position="26"/>
    </location>
</feature>
<feature type="region of interest" description="Disordered" evidence="1">
    <location>
        <begin position="1"/>
        <end position="26"/>
    </location>
</feature>
<protein>
    <recommendedName>
        <fullName evidence="3">High light inducible protein</fullName>
    </recommendedName>
</protein>
<name>A0AA96WAE1_9CYAN</name>
<evidence type="ECO:0000313" key="2">
    <source>
        <dbReference type="EMBL" id="WNZ21388.1"/>
    </source>
</evidence>